<evidence type="ECO:0000259" key="1">
    <source>
        <dbReference type="Pfam" id="PF13443"/>
    </source>
</evidence>
<name>A0A0K2CNL9_9CAUD</name>
<sequence length="77" mass="8717">MEVCFLIKSNLPILMAKCRIRTVAELSEKTGISRTTLRTIYYGKGKGVQYQTLLVLCRFFKVGIGEILECELENKSA</sequence>
<dbReference type="Gene3D" id="1.10.260.40">
    <property type="entry name" value="lambda repressor-like DNA-binding domains"/>
    <property type="match status" value="1"/>
</dbReference>
<proteinExistence type="predicted"/>
<organism evidence="2 3">
    <name type="scientific">Brevibacillus phage Osiris</name>
    <dbReference type="NCBI Taxonomy" id="1691955"/>
    <lineage>
        <taxon>Viruses</taxon>
        <taxon>Duplodnaviria</taxon>
        <taxon>Heunggongvirae</taxon>
        <taxon>Uroviricota</taxon>
        <taxon>Caudoviricetes</taxon>
        <taxon>Jimmervirus</taxon>
        <taxon>Jimmervirus osiris</taxon>
    </lineage>
</organism>
<gene>
    <name evidence="2" type="ORF">OSIRIS_20</name>
</gene>
<dbReference type="InterPro" id="IPR010982">
    <property type="entry name" value="Lambda_DNA-bd_dom_sf"/>
</dbReference>
<protein>
    <submittedName>
        <fullName evidence="2">Putative DNA binding/transcriptional regulator</fullName>
    </submittedName>
</protein>
<feature type="domain" description="HTH cro/C1-type" evidence="1">
    <location>
        <begin position="10"/>
        <end position="71"/>
    </location>
</feature>
<dbReference type="GO" id="GO:0003677">
    <property type="term" value="F:DNA binding"/>
    <property type="evidence" value="ECO:0007669"/>
    <property type="project" value="InterPro"/>
</dbReference>
<dbReference type="InterPro" id="IPR001387">
    <property type="entry name" value="Cro/C1-type_HTH"/>
</dbReference>
<dbReference type="GeneID" id="26641359"/>
<dbReference type="EMBL" id="KT151956">
    <property type="protein sequence ID" value="ALA07361.1"/>
    <property type="molecule type" value="Genomic_DNA"/>
</dbReference>
<dbReference type="RefSeq" id="YP_009215034.1">
    <property type="nucleotide sequence ID" value="NC_028969.1"/>
</dbReference>
<dbReference type="Pfam" id="PF13443">
    <property type="entry name" value="HTH_26"/>
    <property type="match status" value="1"/>
</dbReference>
<dbReference type="KEGG" id="vg:26641359"/>
<dbReference type="OrthoDB" id="34185at10239"/>
<reference evidence="2 3" key="1">
    <citation type="journal article" date="2015" name="Genome Announc.">
        <title>Genome Sequences of Five Additional Brevibacillus laterosporus Bacteriophages.</title>
        <authorList>
            <person name="Merrill B.D."/>
            <person name="Berg J.A."/>
            <person name="Graves K.A."/>
            <person name="Ward A.T."/>
            <person name="Hilton J.A."/>
            <person name="Wake B.N."/>
            <person name="Grose J.H."/>
            <person name="Breakwell D.P."/>
            <person name="Burnett S.H."/>
        </authorList>
    </citation>
    <scope>NUCLEOTIDE SEQUENCE [LARGE SCALE GENOMIC DNA]</scope>
</reference>
<dbReference type="Proteomes" id="UP000202966">
    <property type="component" value="Segment"/>
</dbReference>
<dbReference type="SUPFAM" id="SSF47413">
    <property type="entry name" value="lambda repressor-like DNA-binding domains"/>
    <property type="match status" value="1"/>
</dbReference>
<evidence type="ECO:0000313" key="2">
    <source>
        <dbReference type="EMBL" id="ALA07361.1"/>
    </source>
</evidence>
<accession>A0A0K2CNL9</accession>
<keyword evidence="3" id="KW-1185">Reference proteome</keyword>
<evidence type="ECO:0000313" key="3">
    <source>
        <dbReference type="Proteomes" id="UP000202966"/>
    </source>
</evidence>